<dbReference type="GO" id="GO:0006617">
    <property type="term" value="P:SRP-dependent cotranslational protein targeting to membrane, signal sequence recognition"/>
    <property type="evidence" value="ECO:0007669"/>
    <property type="project" value="TreeGrafter"/>
</dbReference>
<sequence length="96" mass="11398">MVKTYRVWLQYFDCTLTRRMGRRVSKDLCINNPSIEDILKACTENNLHCVAENKKYPRTWYLKTQGLITIEFEGKKNTLIKILAETMRKFKYANTS</sequence>
<keyword evidence="3 5" id="KW-0733">Signal recognition particle</keyword>
<keyword evidence="7" id="KW-1185">Reference proteome</keyword>
<reference evidence="6 7" key="1">
    <citation type="journal article" date="2010" name="Stand. Genomic Sci.">
        <title>Complete genome sequence of Ignisphaera aggregans type strain (AQ1.S1).</title>
        <authorList>
            <person name="Goker M."/>
            <person name="Held B."/>
            <person name="Lapidus A."/>
            <person name="Nolan M."/>
            <person name="Spring S."/>
            <person name="Yasawong M."/>
            <person name="Lucas S."/>
            <person name="Glavina Del Rio T."/>
            <person name="Tice H."/>
            <person name="Cheng J.F."/>
            <person name="Goodwin L."/>
            <person name="Tapia R."/>
            <person name="Pitluck S."/>
            <person name="Liolios K."/>
            <person name="Ivanova N."/>
            <person name="Mavromatis K."/>
            <person name="Mikhailova N."/>
            <person name="Pati A."/>
            <person name="Chen A."/>
            <person name="Palaniappan K."/>
            <person name="Brambilla E."/>
            <person name="Land M."/>
            <person name="Hauser L."/>
            <person name="Chang Y.J."/>
            <person name="Jeffries C.D."/>
            <person name="Brettin T."/>
            <person name="Detter J.C."/>
            <person name="Han C."/>
            <person name="Rohde M."/>
            <person name="Sikorski J."/>
            <person name="Woyke T."/>
            <person name="Bristow J."/>
            <person name="Eisen J.A."/>
            <person name="Markowitz V."/>
            <person name="Hugenholtz P."/>
            <person name="Kyrpides N.C."/>
            <person name="Klenk H.P."/>
        </authorList>
    </citation>
    <scope>NUCLEOTIDE SEQUENCE [LARGE SCALE GENOMIC DNA]</scope>
    <source>
        <strain evidence="7">DSM 17230 / JCM 13409 / AQ1.S1</strain>
    </source>
</reference>
<accession>E0SP50</accession>
<dbReference type="GO" id="GO:0008312">
    <property type="term" value="F:7S RNA binding"/>
    <property type="evidence" value="ECO:0007669"/>
    <property type="project" value="UniProtKB-UniRule"/>
</dbReference>
<evidence type="ECO:0000313" key="7">
    <source>
        <dbReference type="Proteomes" id="UP000001304"/>
    </source>
</evidence>
<comment type="subcellular location">
    <subcellularLocation>
        <location evidence="1 5">Cytoplasm</location>
    </subcellularLocation>
</comment>
<dbReference type="InterPro" id="IPR022938">
    <property type="entry name" value="SRP19_arc-type"/>
</dbReference>
<evidence type="ECO:0000256" key="3">
    <source>
        <dbReference type="ARBA" id="ARBA00023135"/>
    </source>
</evidence>
<name>E0SP50_IGNAA</name>
<protein>
    <recommendedName>
        <fullName evidence="5">Signal recognition particle 19 kDa protein</fullName>
        <shortName evidence="5">SRP19</shortName>
    </recommendedName>
</protein>
<dbReference type="Gene3D" id="3.30.56.30">
    <property type="entry name" value="Signal recognition particle, SRP19-like subunit"/>
    <property type="match status" value="1"/>
</dbReference>
<dbReference type="HOGENOM" id="CLU_169299_1_0_2"/>
<dbReference type="EMBL" id="CP002098">
    <property type="protein sequence ID" value="ADM26868.1"/>
    <property type="molecule type" value="Genomic_DNA"/>
</dbReference>
<gene>
    <name evidence="5" type="primary">srp19</name>
    <name evidence="6" type="ordered locus">Igag_0015</name>
</gene>
<evidence type="ECO:0000256" key="5">
    <source>
        <dbReference type="HAMAP-Rule" id="MF_00305"/>
    </source>
</evidence>
<dbReference type="Proteomes" id="UP000001304">
    <property type="component" value="Chromosome"/>
</dbReference>
<dbReference type="SUPFAM" id="SSF69695">
    <property type="entry name" value="SRP19"/>
    <property type="match status" value="1"/>
</dbReference>
<dbReference type="InterPro" id="IPR002778">
    <property type="entry name" value="Signal_recog_particle_SRP19"/>
</dbReference>
<dbReference type="KEGG" id="iag:Igag_0015"/>
<dbReference type="STRING" id="583356.Igag_0015"/>
<keyword evidence="2 5" id="KW-0963">Cytoplasm</keyword>
<keyword evidence="4 5" id="KW-0687">Ribonucleoprotein</keyword>
<dbReference type="HAMAP" id="MF_00305">
    <property type="entry name" value="SRP19"/>
    <property type="match status" value="1"/>
</dbReference>
<comment type="function">
    <text evidence="5">Involved in targeting and insertion of nascent membrane proteins into the cytoplasmic membrane. Binds directly to 7S RNA and mediates binding of the 54 kDa subunit of the SRP.</text>
</comment>
<comment type="similarity">
    <text evidence="5">Belongs to the SRP19 family.</text>
</comment>
<dbReference type="AlphaFoldDB" id="E0SP50"/>
<dbReference type="GO" id="GO:0048500">
    <property type="term" value="C:signal recognition particle"/>
    <property type="evidence" value="ECO:0007669"/>
    <property type="project" value="UniProtKB-UniRule"/>
</dbReference>
<evidence type="ECO:0000256" key="4">
    <source>
        <dbReference type="ARBA" id="ARBA00023274"/>
    </source>
</evidence>
<dbReference type="PANTHER" id="PTHR17453:SF0">
    <property type="entry name" value="SIGNAL RECOGNITION PARTICLE 19 KDA PROTEIN"/>
    <property type="match status" value="1"/>
</dbReference>
<comment type="subunit">
    <text evidence="5">Part of the signal recognition particle protein translocation system, which is composed of SRP and FtsY. Archaeal SRP consists of a 7S RNA molecule of 300 nucleotides and two protein subunits: SRP54 and SRP19.</text>
</comment>
<organism evidence="6 7">
    <name type="scientific">Ignisphaera aggregans (strain DSM 17230 / JCM 13409 / AQ1.S1)</name>
    <dbReference type="NCBI Taxonomy" id="583356"/>
    <lineage>
        <taxon>Archaea</taxon>
        <taxon>Thermoproteota</taxon>
        <taxon>Thermoprotei</taxon>
        <taxon>Desulfurococcales</taxon>
        <taxon>Desulfurococcaceae</taxon>
        <taxon>Ignisphaera</taxon>
    </lineage>
</organism>
<proteinExistence type="inferred from homology"/>
<evidence type="ECO:0000256" key="2">
    <source>
        <dbReference type="ARBA" id="ARBA00022490"/>
    </source>
</evidence>
<dbReference type="Pfam" id="PF01922">
    <property type="entry name" value="SRP19"/>
    <property type="match status" value="1"/>
</dbReference>
<keyword evidence="5" id="KW-0694">RNA-binding</keyword>
<dbReference type="PANTHER" id="PTHR17453">
    <property type="entry name" value="SIGNAL RECOGNITION PARTICLE 19 KD PROTEIN"/>
    <property type="match status" value="1"/>
</dbReference>
<evidence type="ECO:0000256" key="1">
    <source>
        <dbReference type="ARBA" id="ARBA00004496"/>
    </source>
</evidence>
<evidence type="ECO:0000313" key="6">
    <source>
        <dbReference type="EMBL" id="ADM26868.1"/>
    </source>
</evidence>
<dbReference type="InterPro" id="IPR036521">
    <property type="entry name" value="SRP19-like_sf"/>
</dbReference>